<dbReference type="GO" id="GO:0055085">
    <property type="term" value="P:transmembrane transport"/>
    <property type="evidence" value="ECO:0007669"/>
    <property type="project" value="InterPro"/>
</dbReference>
<keyword evidence="6 7" id="KW-0472">Membrane</keyword>
<feature type="transmembrane region" description="Helical" evidence="7">
    <location>
        <begin position="68"/>
        <end position="94"/>
    </location>
</feature>
<evidence type="ECO:0000313" key="9">
    <source>
        <dbReference type="EMBL" id="GAH08063.1"/>
    </source>
</evidence>
<dbReference type="AlphaFoldDB" id="X1EHE1"/>
<evidence type="ECO:0000256" key="3">
    <source>
        <dbReference type="ARBA" id="ARBA00022475"/>
    </source>
</evidence>
<comment type="subcellular location">
    <subcellularLocation>
        <location evidence="1">Cell membrane</location>
        <topology evidence="1">Multi-pass membrane protein</topology>
    </subcellularLocation>
</comment>
<sequence>ANSSIKPGASFMESLPMLILPALTATFVLLAYITRLTRAGVVEELKADYTRTAILKGMSRRTVVVKHVLRNALLPTITVIAISFGWLISGLIVIENVFNYPGLGRLMVFAIDRRDLPLLQAVTLVTVG</sequence>
<reference evidence="9" key="1">
    <citation type="journal article" date="2014" name="Front. Microbiol.">
        <title>High frequency of phylogenetically diverse reductive dehalogenase-homologous genes in deep subseafloor sedimentary metagenomes.</title>
        <authorList>
            <person name="Kawai M."/>
            <person name="Futagami T."/>
            <person name="Toyoda A."/>
            <person name="Takaki Y."/>
            <person name="Nishi S."/>
            <person name="Hori S."/>
            <person name="Arai W."/>
            <person name="Tsubouchi T."/>
            <person name="Morono Y."/>
            <person name="Uchiyama I."/>
            <person name="Ito T."/>
            <person name="Fujiyama A."/>
            <person name="Inagaki F."/>
            <person name="Takami H."/>
        </authorList>
    </citation>
    <scope>NUCLEOTIDE SEQUENCE</scope>
    <source>
        <strain evidence="9">Expedition CK06-06</strain>
    </source>
</reference>
<feature type="domain" description="ABC transmembrane type-1" evidence="8">
    <location>
        <begin position="1"/>
        <end position="128"/>
    </location>
</feature>
<name>X1EHE1_9ZZZZ</name>
<dbReference type="PANTHER" id="PTHR43163">
    <property type="entry name" value="DIPEPTIDE TRANSPORT SYSTEM PERMEASE PROTEIN DPPB-RELATED"/>
    <property type="match status" value="1"/>
</dbReference>
<evidence type="ECO:0000256" key="1">
    <source>
        <dbReference type="ARBA" id="ARBA00004651"/>
    </source>
</evidence>
<dbReference type="Gene3D" id="1.10.3720.10">
    <property type="entry name" value="MetI-like"/>
    <property type="match status" value="1"/>
</dbReference>
<feature type="non-terminal residue" evidence="9">
    <location>
        <position position="1"/>
    </location>
</feature>
<dbReference type="InterPro" id="IPR000515">
    <property type="entry name" value="MetI-like"/>
</dbReference>
<dbReference type="PROSITE" id="PS50928">
    <property type="entry name" value="ABC_TM1"/>
    <property type="match status" value="1"/>
</dbReference>
<evidence type="ECO:0000256" key="7">
    <source>
        <dbReference type="SAM" id="Phobius"/>
    </source>
</evidence>
<keyword evidence="5 7" id="KW-1133">Transmembrane helix</keyword>
<dbReference type="Pfam" id="PF00528">
    <property type="entry name" value="BPD_transp_1"/>
    <property type="match status" value="1"/>
</dbReference>
<evidence type="ECO:0000259" key="8">
    <source>
        <dbReference type="PROSITE" id="PS50928"/>
    </source>
</evidence>
<comment type="caution">
    <text evidence="9">The sequence shown here is derived from an EMBL/GenBank/DDBJ whole genome shotgun (WGS) entry which is preliminary data.</text>
</comment>
<dbReference type="PANTHER" id="PTHR43163:SF6">
    <property type="entry name" value="DIPEPTIDE TRANSPORT SYSTEM PERMEASE PROTEIN DPPB-RELATED"/>
    <property type="match status" value="1"/>
</dbReference>
<feature type="non-terminal residue" evidence="9">
    <location>
        <position position="128"/>
    </location>
</feature>
<dbReference type="CDD" id="cd06261">
    <property type="entry name" value="TM_PBP2"/>
    <property type="match status" value="1"/>
</dbReference>
<dbReference type="GO" id="GO:0005886">
    <property type="term" value="C:plasma membrane"/>
    <property type="evidence" value="ECO:0007669"/>
    <property type="project" value="UniProtKB-SubCell"/>
</dbReference>
<keyword evidence="2" id="KW-0813">Transport</keyword>
<evidence type="ECO:0000256" key="5">
    <source>
        <dbReference type="ARBA" id="ARBA00022989"/>
    </source>
</evidence>
<keyword evidence="4 7" id="KW-0812">Transmembrane</keyword>
<organism evidence="9">
    <name type="scientific">marine sediment metagenome</name>
    <dbReference type="NCBI Taxonomy" id="412755"/>
    <lineage>
        <taxon>unclassified sequences</taxon>
        <taxon>metagenomes</taxon>
        <taxon>ecological metagenomes</taxon>
    </lineage>
</organism>
<dbReference type="SUPFAM" id="SSF161098">
    <property type="entry name" value="MetI-like"/>
    <property type="match status" value="1"/>
</dbReference>
<evidence type="ECO:0000256" key="6">
    <source>
        <dbReference type="ARBA" id="ARBA00023136"/>
    </source>
</evidence>
<evidence type="ECO:0000256" key="2">
    <source>
        <dbReference type="ARBA" id="ARBA00022448"/>
    </source>
</evidence>
<accession>X1EHE1</accession>
<proteinExistence type="predicted"/>
<keyword evidence="3" id="KW-1003">Cell membrane</keyword>
<feature type="transmembrane region" description="Helical" evidence="7">
    <location>
        <begin position="15"/>
        <end position="33"/>
    </location>
</feature>
<dbReference type="InterPro" id="IPR035906">
    <property type="entry name" value="MetI-like_sf"/>
</dbReference>
<gene>
    <name evidence="9" type="ORF">S01H4_64174</name>
</gene>
<dbReference type="EMBL" id="BART01038835">
    <property type="protein sequence ID" value="GAH08063.1"/>
    <property type="molecule type" value="Genomic_DNA"/>
</dbReference>
<evidence type="ECO:0000256" key="4">
    <source>
        <dbReference type="ARBA" id="ARBA00022692"/>
    </source>
</evidence>
<protein>
    <recommendedName>
        <fullName evidence="8">ABC transmembrane type-1 domain-containing protein</fullName>
    </recommendedName>
</protein>